<feature type="transmembrane region" description="Helical" evidence="2">
    <location>
        <begin position="47"/>
        <end position="65"/>
    </location>
</feature>
<proteinExistence type="predicted"/>
<dbReference type="AlphaFoldDB" id="A0A1G2U4D4"/>
<reference evidence="3 4" key="1">
    <citation type="journal article" date="2016" name="Nat. Commun.">
        <title>Thousands of microbial genomes shed light on interconnected biogeochemical processes in an aquifer system.</title>
        <authorList>
            <person name="Anantharaman K."/>
            <person name="Brown C.T."/>
            <person name="Hug L.A."/>
            <person name="Sharon I."/>
            <person name="Castelle C.J."/>
            <person name="Probst A.J."/>
            <person name="Thomas B.C."/>
            <person name="Singh A."/>
            <person name="Wilkins M.J."/>
            <person name="Karaoz U."/>
            <person name="Brodie E.L."/>
            <person name="Williams K.H."/>
            <person name="Hubbard S.S."/>
            <person name="Banfield J.F."/>
        </authorList>
    </citation>
    <scope>NUCLEOTIDE SEQUENCE [LARGE SCALE GENOMIC DNA]</scope>
</reference>
<accession>A0A1G2U4D4</accession>
<feature type="transmembrane region" description="Helical" evidence="2">
    <location>
        <begin position="24"/>
        <end position="41"/>
    </location>
</feature>
<organism evidence="3 4">
    <name type="scientific">Candidatus Zambryskibacteria bacterium RIFCSPLOWO2_01_FULL_45_21</name>
    <dbReference type="NCBI Taxonomy" id="1802761"/>
    <lineage>
        <taxon>Bacteria</taxon>
        <taxon>Candidatus Zambryskiibacteriota</taxon>
    </lineage>
</organism>
<dbReference type="Pfam" id="PF12666">
    <property type="entry name" value="PrgI"/>
    <property type="match status" value="1"/>
</dbReference>
<name>A0A1G2U4D4_9BACT</name>
<comment type="caution">
    <text evidence="3">The sequence shown here is derived from an EMBL/GenBank/DDBJ whole genome shotgun (WGS) entry which is preliminary data.</text>
</comment>
<keyword evidence="2" id="KW-1133">Transmembrane helix</keyword>
<evidence type="ECO:0000256" key="1">
    <source>
        <dbReference type="SAM" id="MobiDB-lite"/>
    </source>
</evidence>
<keyword evidence="2" id="KW-0812">Transmembrane</keyword>
<evidence type="ECO:0000313" key="3">
    <source>
        <dbReference type="EMBL" id="OHB04355.1"/>
    </source>
</evidence>
<dbReference type="EMBL" id="MHWE01000008">
    <property type="protein sequence ID" value="OHB04355.1"/>
    <property type="molecule type" value="Genomic_DNA"/>
</dbReference>
<feature type="region of interest" description="Disordered" evidence="1">
    <location>
        <begin position="134"/>
        <end position="157"/>
    </location>
</feature>
<evidence type="ECO:0000256" key="2">
    <source>
        <dbReference type="SAM" id="Phobius"/>
    </source>
</evidence>
<protein>
    <recommendedName>
        <fullName evidence="5">PrgI family protein</fullName>
    </recommendedName>
</protein>
<evidence type="ECO:0000313" key="4">
    <source>
        <dbReference type="Proteomes" id="UP000176800"/>
    </source>
</evidence>
<dbReference type="Proteomes" id="UP000176800">
    <property type="component" value="Unassembled WGS sequence"/>
</dbReference>
<dbReference type="InterPro" id="IPR024414">
    <property type="entry name" value="Uncharacterised_PrgI"/>
</dbReference>
<evidence type="ECO:0008006" key="5">
    <source>
        <dbReference type="Google" id="ProtNLM"/>
    </source>
</evidence>
<gene>
    <name evidence="3" type="ORF">A3B14_02725</name>
</gene>
<keyword evidence="2" id="KW-0472">Membrane</keyword>
<sequence length="157" mass="17732">MRFQVPQFIEVEDKIFGPFTFKQFVYLAGGAGIVVMCFSILPKFLAFLVAVPVVALALALTFFQVNNKPFVFILEALVKYVMSNKLYVWKKDQKAVEKKIREGRSYNEVVVPKLSQSKLKDLSWTLEVKSTVGNTPTAADEDQPSTSSNWDDKLKSV</sequence>